<sequence>MRQRRSLSFRKGKETIKRKAKELSILCDIPVCALITSPINGEIETWPESPSELKTIFQMYREKFQFFDRQRYADPAEEMEEDDDDDEDEIMEWLNDKIAAVDDRIRVLNGEKLRWPSGSGTHFQSDCMYV</sequence>
<keyword evidence="2" id="KW-1185">Reference proteome</keyword>
<name>A0ACC0CH05_CATRO</name>
<reference evidence="2" key="1">
    <citation type="journal article" date="2023" name="Nat. Plants">
        <title>Single-cell RNA sequencing provides a high-resolution roadmap for understanding the multicellular compartmentation of specialized metabolism.</title>
        <authorList>
            <person name="Sun S."/>
            <person name="Shen X."/>
            <person name="Li Y."/>
            <person name="Li Y."/>
            <person name="Wang S."/>
            <person name="Li R."/>
            <person name="Zhang H."/>
            <person name="Shen G."/>
            <person name="Guo B."/>
            <person name="Wei J."/>
            <person name="Xu J."/>
            <person name="St-Pierre B."/>
            <person name="Chen S."/>
            <person name="Sun C."/>
        </authorList>
    </citation>
    <scope>NUCLEOTIDE SEQUENCE [LARGE SCALE GENOMIC DNA]</scope>
</reference>
<gene>
    <name evidence="1" type="ORF">M9H77_05345</name>
</gene>
<accession>A0ACC0CH05</accession>
<comment type="caution">
    <text evidence="1">The sequence shown here is derived from an EMBL/GenBank/DDBJ whole genome shotgun (WGS) entry which is preliminary data.</text>
</comment>
<evidence type="ECO:0000313" key="1">
    <source>
        <dbReference type="EMBL" id="KAI5684117.1"/>
    </source>
</evidence>
<protein>
    <submittedName>
        <fullName evidence="1">Uncharacterized protein</fullName>
    </submittedName>
</protein>
<organism evidence="1 2">
    <name type="scientific">Catharanthus roseus</name>
    <name type="common">Madagascar periwinkle</name>
    <name type="synonym">Vinca rosea</name>
    <dbReference type="NCBI Taxonomy" id="4058"/>
    <lineage>
        <taxon>Eukaryota</taxon>
        <taxon>Viridiplantae</taxon>
        <taxon>Streptophyta</taxon>
        <taxon>Embryophyta</taxon>
        <taxon>Tracheophyta</taxon>
        <taxon>Spermatophyta</taxon>
        <taxon>Magnoliopsida</taxon>
        <taxon>eudicotyledons</taxon>
        <taxon>Gunneridae</taxon>
        <taxon>Pentapetalae</taxon>
        <taxon>asterids</taxon>
        <taxon>lamiids</taxon>
        <taxon>Gentianales</taxon>
        <taxon>Apocynaceae</taxon>
        <taxon>Rauvolfioideae</taxon>
        <taxon>Vinceae</taxon>
        <taxon>Catharanthinae</taxon>
        <taxon>Catharanthus</taxon>
    </lineage>
</organism>
<dbReference type="Proteomes" id="UP001060085">
    <property type="component" value="Linkage Group LG01"/>
</dbReference>
<dbReference type="EMBL" id="CM044701">
    <property type="protein sequence ID" value="KAI5684117.1"/>
    <property type="molecule type" value="Genomic_DNA"/>
</dbReference>
<evidence type="ECO:0000313" key="2">
    <source>
        <dbReference type="Proteomes" id="UP001060085"/>
    </source>
</evidence>
<proteinExistence type="predicted"/>